<dbReference type="PANTHER" id="PTHR22916">
    <property type="entry name" value="GLYCOSYLTRANSFERASE"/>
    <property type="match status" value="1"/>
</dbReference>
<evidence type="ECO:0000313" key="2">
    <source>
        <dbReference type="EMBL" id="TDR76720.1"/>
    </source>
</evidence>
<dbReference type="PANTHER" id="PTHR22916:SF3">
    <property type="entry name" value="UDP-GLCNAC:BETAGAL BETA-1,3-N-ACETYLGLUCOSAMINYLTRANSFERASE-LIKE PROTEIN 1"/>
    <property type="match status" value="1"/>
</dbReference>
<reference evidence="2 3" key="1">
    <citation type="submission" date="2019-03" db="EMBL/GenBank/DDBJ databases">
        <title>Genomic Encyclopedia of Type Strains, Phase III (KMG-III): the genomes of soil and plant-associated and newly described type strains.</title>
        <authorList>
            <person name="Whitman W."/>
        </authorList>
    </citation>
    <scope>NUCLEOTIDE SEQUENCE [LARGE SCALE GENOMIC DNA]</scope>
    <source>
        <strain evidence="2 3">CECT 8976</strain>
    </source>
</reference>
<name>A0A4R7B3W8_9NEIS</name>
<accession>A0A4R7B3W8</accession>
<dbReference type="CDD" id="cd06433">
    <property type="entry name" value="GT_2_WfgS_like"/>
    <property type="match status" value="1"/>
</dbReference>
<proteinExistence type="predicted"/>
<dbReference type="AlphaFoldDB" id="A0A4R7B3W8"/>
<feature type="domain" description="Glycosyltransferase 2-like" evidence="1">
    <location>
        <begin position="9"/>
        <end position="135"/>
    </location>
</feature>
<evidence type="ECO:0000313" key="3">
    <source>
        <dbReference type="Proteomes" id="UP000295611"/>
    </source>
</evidence>
<dbReference type="Pfam" id="PF00535">
    <property type="entry name" value="Glycos_transf_2"/>
    <property type="match status" value="1"/>
</dbReference>
<organism evidence="2 3">
    <name type="scientific">Paludibacterium purpuratum</name>
    <dbReference type="NCBI Taxonomy" id="1144873"/>
    <lineage>
        <taxon>Bacteria</taxon>
        <taxon>Pseudomonadati</taxon>
        <taxon>Pseudomonadota</taxon>
        <taxon>Betaproteobacteria</taxon>
        <taxon>Neisseriales</taxon>
        <taxon>Chromobacteriaceae</taxon>
        <taxon>Paludibacterium</taxon>
    </lineage>
</organism>
<dbReference type="Proteomes" id="UP000295611">
    <property type="component" value="Unassembled WGS sequence"/>
</dbReference>
<dbReference type="SUPFAM" id="SSF53448">
    <property type="entry name" value="Nucleotide-diphospho-sugar transferases"/>
    <property type="match status" value="1"/>
</dbReference>
<protein>
    <submittedName>
        <fullName evidence="2">Glycosyl transferase family 2</fullName>
    </submittedName>
</protein>
<keyword evidence="3" id="KW-1185">Reference proteome</keyword>
<gene>
    <name evidence="2" type="ORF">DFP86_110148</name>
</gene>
<dbReference type="Gene3D" id="3.90.550.10">
    <property type="entry name" value="Spore Coat Polysaccharide Biosynthesis Protein SpsA, Chain A"/>
    <property type="match status" value="1"/>
</dbReference>
<dbReference type="InterPro" id="IPR001173">
    <property type="entry name" value="Glyco_trans_2-like"/>
</dbReference>
<dbReference type="RefSeq" id="WP_166642270.1">
    <property type="nucleotide sequence ID" value="NZ_SNZP01000010.1"/>
</dbReference>
<sequence>MHTGRPCITVITVVRNAENSIEKCIESVISQNIKNIEYIIIDGQSTDNTLNIIERYKSNITHLISEPDNGLYDAMNKGLSLATGEFIHFLNADDRYFNEKVLSFFIPQLKSSTISYGQMLYVEVDGKTQKQGKPFNWKRELQGSRVPQMALFAPLECYQAVGFFDTSLRIAADYDMLLRLAQKFHVDFIPAPVSIMHAGGISYQRPDLAFKESLIVSRRYGRSYLGSLGDFFLKHLKWFIFKKTTNFMKFMKS</sequence>
<comment type="caution">
    <text evidence="2">The sequence shown here is derived from an EMBL/GenBank/DDBJ whole genome shotgun (WGS) entry which is preliminary data.</text>
</comment>
<dbReference type="GO" id="GO:0016758">
    <property type="term" value="F:hexosyltransferase activity"/>
    <property type="evidence" value="ECO:0007669"/>
    <property type="project" value="UniProtKB-ARBA"/>
</dbReference>
<keyword evidence="2" id="KW-0808">Transferase</keyword>
<dbReference type="EMBL" id="SNZP01000010">
    <property type="protein sequence ID" value="TDR76720.1"/>
    <property type="molecule type" value="Genomic_DNA"/>
</dbReference>
<dbReference type="InterPro" id="IPR029044">
    <property type="entry name" value="Nucleotide-diphossugar_trans"/>
</dbReference>
<evidence type="ECO:0000259" key="1">
    <source>
        <dbReference type="Pfam" id="PF00535"/>
    </source>
</evidence>